<evidence type="ECO:0000256" key="1">
    <source>
        <dbReference type="SAM" id="SignalP"/>
    </source>
</evidence>
<name>A0A8H6JH63_9PEZI</name>
<keyword evidence="3" id="KW-1185">Reference proteome</keyword>
<feature type="signal peptide" evidence="1">
    <location>
        <begin position="1"/>
        <end position="30"/>
    </location>
</feature>
<feature type="chain" id="PRO_5034038933" evidence="1">
    <location>
        <begin position="31"/>
        <end position="73"/>
    </location>
</feature>
<organism evidence="2 3">
    <name type="scientific">Colletotrichum sojae</name>
    <dbReference type="NCBI Taxonomy" id="2175907"/>
    <lineage>
        <taxon>Eukaryota</taxon>
        <taxon>Fungi</taxon>
        <taxon>Dikarya</taxon>
        <taxon>Ascomycota</taxon>
        <taxon>Pezizomycotina</taxon>
        <taxon>Sordariomycetes</taxon>
        <taxon>Hypocreomycetidae</taxon>
        <taxon>Glomerellales</taxon>
        <taxon>Glomerellaceae</taxon>
        <taxon>Colletotrichum</taxon>
        <taxon>Colletotrichum orchidearum species complex</taxon>
    </lineage>
</organism>
<dbReference type="Proteomes" id="UP000652219">
    <property type="component" value="Unassembled WGS sequence"/>
</dbReference>
<proteinExistence type="predicted"/>
<sequence>MQEMSPPPGPCHAPALGSCTMMLVVVSVYAGTPNEQQQSTAAPEEIMAFAALDESWLAVGRPREHVPDMQRLR</sequence>
<reference evidence="2 3" key="1">
    <citation type="journal article" date="2020" name="Phytopathology">
        <title>Genome Sequence Resources of Colletotrichum truncatum, C. plurivorum, C. musicola, and C. sojae: Four Species Pathogenic to Soybean (Glycine max).</title>
        <authorList>
            <person name="Rogerio F."/>
            <person name="Boufleur T.R."/>
            <person name="Ciampi-Guillardi M."/>
            <person name="Sukno S.A."/>
            <person name="Thon M.R."/>
            <person name="Massola Junior N.S."/>
            <person name="Baroncelli R."/>
        </authorList>
    </citation>
    <scope>NUCLEOTIDE SEQUENCE [LARGE SCALE GENOMIC DNA]</scope>
    <source>
        <strain evidence="2 3">LFN0009</strain>
    </source>
</reference>
<keyword evidence="1" id="KW-0732">Signal</keyword>
<evidence type="ECO:0000313" key="2">
    <source>
        <dbReference type="EMBL" id="KAF6813027.1"/>
    </source>
</evidence>
<dbReference type="AlphaFoldDB" id="A0A8H6JH63"/>
<protein>
    <submittedName>
        <fullName evidence="2">Uncharacterized protein</fullName>
    </submittedName>
</protein>
<gene>
    <name evidence="2" type="ORF">CSOJ01_04860</name>
</gene>
<dbReference type="EMBL" id="WIGN01000057">
    <property type="protein sequence ID" value="KAF6813027.1"/>
    <property type="molecule type" value="Genomic_DNA"/>
</dbReference>
<comment type="caution">
    <text evidence="2">The sequence shown here is derived from an EMBL/GenBank/DDBJ whole genome shotgun (WGS) entry which is preliminary data.</text>
</comment>
<evidence type="ECO:0000313" key="3">
    <source>
        <dbReference type="Proteomes" id="UP000652219"/>
    </source>
</evidence>
<accession>A0A8H6JH63</accession>